<sequence>MPDGREVDQAELLGVAKDEERARSLLRALRTLSTGPDPKLREMATGVLRGDLTAEQAFTDPEYTAALFSGADGVRRAGERRTDAEAREAGERFGAWQEARSAGDENGDQGEGQGTAQPEATPRQAPQQPSGPWRNPGAPGLGGSRPAGPFGRG</sequence>
<evidence type="ECO:0000256" key="1">
    <source>
        <dbReference type="SAM" id="MobiDB-lite"/>
    </source>
</evidence>
<gene>
    <name evidence="2" type="ORF">OG929_14445</name>
</gene>
<feature type="compositionally biased region" description="Basic and acidic residues" evidence="1">
    <location>
        <begin position="73"/>
        <end position="91"/>
    </location>
</feature>
<feature type="region of interest" description="Disordered" evidence="1">
    <location>
        <begin position="69"/>
        <end position="153"/>
    </location>
</feature>
<evidence type="ECO:0000313" key="3">
    <source>
        <dbReference type="Proteomes" id="UP001432168"/>
    </source>
</evidence>
<dbReference type="EMBL" id="CP109011">
    <property type="protein sequence ID" value="WUT43429.1"/>
    <property type="molecule type" value="Genomic_DNA"/>
</dbReference>
<accession>A0ABZ1WUH9</accession>
<name>A0ABZ1WUH9_9ACTN</name>
<protein>
    <submittedName>
        <fullName evidence="2">Uncharacterized protein</fullName>
    </submittedName>
</protein>
<feature type="compositionally biased region" description="Gly residues" evidence="1">
    <location>
        <begin position="139"/>
        <end position="153"/>
    </location>
</feature>
<keyword evidence="3" id="KW-1185">Reference proteome</keyword>
<organism evidence="2 3">
    <name type="scientific">Streptomyces pseudovenezuelae</name>
    <dbReference type="NCBI Taxonomy" id="67350"/>
    <lineage>
        <taxon>Bacteria</taxon>
        <taxon>Bacillati</taxon>
        <taxon>Actinomycetota</taxon>
        <taxon>Actinomycetes</taxon>
        <taxon>Kitasatosporales</taxon>
        <taxon>Streptomycetaceae</taxon>
        <taxon>Streptomyces</taxon>
        <taxon>Streptomyces aurantiacus group</taxon>
    </lineage>
</organism>
<evidence type="ECO:0000313" key="2">
    <source>
        <dbReference type="EMBL" id="WUT43429.1"/>
    </source>
</evidence>
<dbReference type="RefSeq" id="WP_329263503.1">
    <property type="nucleotide sequence ID" value="NZ_CP109011.1"/>
</dbReference>
<proteinExistence type="predicted"/>
<reference evidence="2" key="1">
    <citation type="submission" date="2022-10" db="EMBL/GenBank/DDBJ databases">
        <title>The complete genomes of actinobacterial strains from the NBC collection.</title>
        <authorList>
            <person name="Joergensen T.S."/>
            <person name="Alvarez Arevalo M."/>
            <person name="Sterndorff E.B."/>
            <person name="Faurdal D."/>
            <person name="Vuksanovic O."/>
            <person name="Mourched A.-S."/>
            <person name="Charusanti P."/>
            <person name="Shaw S."/>
            <person name="Blin K."/>
            <person name="Weber T."/>
        </authorList>
    </citation>
    <scope>NUCLEOTIDE SEQUENCE</scope>
    <source>
        <strain evidence="2">NBC_00686</strain>
    </source>
</reference>
<dbReference type="Proteomes" id="UP001432168">
    <property type="component" value="Chromosome"/>
</dbReference>